<comment type="caution">
    <text evidence="1">The sequence shown here is derived from an EMBL/GenBank/DDBJ whole genome shotgun (WGS) entry which is preliminary data.</text>
</comment>
<dbReference type="AlphaFoldDB" id="A0A9N8EVK0"/>
<dbReference type="EMBL" id="CAICTM010001688">
    <property type="protein sequence ID" value="CAB9525530.1"/>
    <property type="molecule type" value="Genomic_DNA"/>
</dbReference>
<name>A0A9N8EVK0_9STRA</name>
<sequence>MQNTEEDCIFLWNTLRAHPALAAVPFGGRFPLEILLEYGKASLSVVKEIHDIYPDAIRTSAGDINTSSSTCGRAPPLLLHQAIQSRSRHDVIEFLISKNPEVVRAVGEHEKNNNYRAAIRLVARRYPEGITQCNHTGSIPLWNVLQYSGFPTAALDELLQALPPTCAI</sequence>
<evidence type="ECO:0000313" key="1">
    <source>
        <dbReference type="EMBL" id="CAB9525530.1"/>
    </source>
</evidence>
<reference evidence="1" key="1">
    <citation type="submission" date="2020-06" db="EMBL/GenBank/DDBJ databases">
        <authorList>
            <consortium name="Plant Systems Biology data submission"/>
        </authorList>
    </citation>
    <scope>NUCLEOTIDE SEQUENCE</scope>
    <source>
        <strain evidence="1">D6</strain>
    </source>
</reference>
<proteinExistence type="predicted"/>
<gene>
    <name evidence="1" type="ORF">SEMRO_1690_G291340.1</name>
</gene>
<keyword evidence="2" id="KW-1185">Reference proteome</keyword>
<protein>
    <recommendedName>
        <fullName evidence="3">Ankyrin repeat protein</fullName>
    </recommendedName>
</protein>
<dbReference type="Proteomes" id="UP001153069">
    <property type="component" value="Unassembled WGS sequence"/>
</dbReference>
<evidence type="ECO:0008006" key="3">
    <source>
        <dbReference type="Google" id="ProtNLM"/>
    </source>
</evidence>
<accession>A0A9N8EVK0</accession>
<evidence type="ECO:0000313" key="2">
    <source>
        <dbReference type="Proteomes" id="UP001153069"/>
    </source>
</evidence>
<organism evidence="1 2">
    <name type="scientific">Seminavis robusta</name>
    <dbReference type="NCBI Taxonomy" id="568900"/>
    <lineage>
        <taxon>Eukaryota</taxon>
        <taxon>Sar</taxon>
        <taxon>Stramenopiles</taxon>
        <taxon>Ochrophyta</taxon>
        <taxon>Bacillariophyta</taxon>
        <taxon>Bacillariophyceae</taxon>
        <taxon>Bacillariophycidae</taxon>
        <taxon>Naviculales</taxon>
        <taxon>Naviculaceae</taxon>
        <taxon>Seminavis</taxon>
    </lineage>
</organism>